<feature type="region of interest" description="Disordered" evidence="7">
    <location>
        <begin position="38"/>
        <end position="61"/>
    </location>
</feature>
<evidence type="ECO:0000259" key="8">
    <source>
        <dbReference type="PROSITE" id="PS50983"/>
    </source>
</evidence>
<evidence type="ECO:0000256" key="6">
    <source>
        <dbReference type="ARBA" id="ARBA00023288"/>
    </source>
</evidence>
<evidence type="ECO:0000256" key="2">
    <source>
        <dbReference type="ARBA" id="ARBA00008814"/>
    </source>
</evidence>
<dbReference type="GO" id="GO:0005886">
    <property type="term" value="C:plasma membrane"/>
    <property type="evidence" value="ECO:0007669"/>
    <property type="project" value="UniProtKB-SubCell"/>
</dbReference>
<protein>
    <submittedName>
        <fullName evidence="9">Iron siderophore-binding protein</fullName>
    </submittedName>
</protein>
<dbReference type="InterPro" id="IPR002491">
    <property type="entry name" value="ABC_transptr_periplasmic_BD"/>
</dbReference>
<dbReference type="Proteomes" id="UP000644756">
    <property type="component" value="Unassembled WGS sequence"/>
</dbReference>
<keyword evidence="5" id="KW-0564">Palmitate</keyword>
<feature type="domain" description="Fe/B12 periplasmic-binding" evidence="8">
    <location>
        <begin position="87"/>
        <end position="350"/>
    </location>
</feature>
<comment type="similarity">
    <text evidence="2">Belongs to the bacterial solute-binding protein 8 family.</text>
</comment>
<dbReference type="Pfam" id="PF01497">
    <property type="entry name" value="Peripla_BP_2"/>
    <property type="match status" value="1"/>
</dbReference>
<dbReference type="CDD" id="cd01146">
    <property type="entry name" value="FhuD"/>
    <property type="match status" value="1"/>
</dbReference>
<gene>
    <name evidence="9" type="primary">fecB</name>
    <name evidence="9" type="ORF">GCM10010916_23820</name>
</gene>
<evidence type="ECO:0000313" key="9">
    <source>
        <dbReference type="EMBL" id="GGG06038.1"/>
    </source>
</evidence>
<dbReference type="EMBL" id="BMGR01000007">
    <property type="protein sequence ID" value="GGG06038.1"/>
    <property type="molecule type" value="Genomic_DNA"/>
</dbReference>
<keyword evidence="3" id="KW-0813">Transport</keyword>
<dbReference type="GO" id="GO:0030288">
    <property type="term" value="C:outer membrane-bounded periplasmic space"/>
    <property type="evidence" value="ECO:0007669"/>
    <property type="project" value="TreeGrafter"/>
</dbReference>
<dbReference type="PROSITE" id="PS51257">
    <property type="entry name" value="PROKAR_LIPOPROTEIN"/>
    <property type="match status" value="1"/>
</dbReference>
<evidence type="ECO:0000256" key="1">
    <source>
        <dbReference type="ARBA" id="ARBA00004193"/>
    </source>
</evidence>
<comment type="subcellular location">
    <subcellularLocation>
        <location evidence="1">Cell membrane</location>
        <topology evidence="1">Lipid-anchor</topology>
    </subcellularLocation>
</comment>
<evidence type="ECO:0000256" key="4">
    <source>
        <dbReference type="ARBA" id="ARBA00022729"/>
    </source>
</evidence>
<evidence type="ECO:0000256" key="7">
    <source>
        <dbReference type="SAM" id="MobiDB-lite"/>
    </source>
</evidence>
<comment type="caution">
    <text evidence="9">The sequence shown here is derived from an EMBL/GenBank/DDBJ whole genome shotgun (WGS) entry which is preliminary data.</text>
</comment>
<keyword evidence="6" id="KW-0449">Lipoprotein</keyword>
<reference evidence="9" key="2">
    <citation type="submission" date="2020-09" db="EMBL/GenBank/DDBJ databases">
        <authorList>
            <person name="Sun Q."/>
            <person name="Zhou Y."/>
        </authorList>
    </citation>
    <scope>NUCLEOTIDE SEQUENCE</scope>
    <source>
        <strain evidence="9">CGMCC 1.12987</strain>
    </source>
</reference>
<dbReference type="PROSITE" id="PS50983">
    <property type="entry name" value="FE_B12_PBP"/>
    <property type="match status" value="1"/>
</dbReference>
<sequence>MVTNSIKKNRSLTAWWGMLALILVVVLTGCGSNAAPSPGNTNAAASNNSGAAAPSNEQTNAAAPADNQTYVVKHAMGEQEITGTPQKVVILTNEGTEALLALGVKPIGAVKSWTGDPWYDHIAADMEGVTVVGDESQPNLELIAGLQPDLIIGNKMRQEAVYEQLKAIAPTVMAEDLRGEWQNNFMLYAEALNKKAEGEAVLAAFDQRIADFKAKAGDKVNETVSVVRFMDGKTRVYHTNTFSGVIFDKLGLARTEMTKNAKDAFVDEITKERLPEADADRLFYFTYDTGDGKGNHTETEWTNDPLWQNLSAVKNGTAYKVSDAIWNTAGGVKAANLLLDELYEIYGLQQ</sequence>
<organism evidence="9 10">
    <name type="scientific">Paenibacillus abyssi</name>
    <dbReference type="NCBI Taxonomy" id="1340531"/>
    <lineage>
        <taxon>Bacteria</taxon>
        <taxon>Bacillati</taxon>
        <taxon>Bacillota</taxon>
        <taxon>Bacilli</taxon>
        <taxon>Bacillales</taxon>
        <taxon>Paenibacillaceae</taxon>
        <taxon>Paenibacillus</taxon>
    </lineage>
</organism>
<dbReference type="FunFam" id="3.40.50.1980:FF:000003">
    <property type="entry name" value="Iron ABC transporter substrate-binding protein"/>
    <property type="match status" value="1"/>
</dbReference>
<dbReference type="AlphaFoldDB" id="A0A917FVT6"/>
<dbReference type="PANTHER" id="PTHR30532">
    <property type="entry name" value="IRON III DICITRATE-BINDING PERIPLASMIC PROTEIN"/>
    <property type="match status" value="1"/>
</dbReference>
<accession>A0A917FVT6</accession>
<dbReference type="InterPro" id="IPR051313">
    <property type="entry name" value="Bact_iron-sidero_bind"/>
</dbReference>
<evidence type="ECO:0000256" key="3">
    <source>
        <dbReference type="ARBA" id="ARBA00022448"/>
    </source>
</evidence>
<keyword evidence="4" id="KW-0732">Signal</keyword>
<keyword evidence="10" id="KW-1185">Reference proteome</keyword>
<proteinExistence type="inferred from homology"/>
<dbReference type="SUPFAM" id="SSF53807">
    <property type="entry name" value="Helical backbone' metal receptor"/>
    <property type="match status" value="1"/>
</dbReference>
<evidence type="ECO:0000256" key="5">
    <source>
        <dbReference type="ARBA" id="ARBA00023139"/>
    </source>
</evidence>
<dbReference type="PANTHER" id="PTHR30532:SF21">
    <property type="entry name" value="SIDEROPHORE-BINDING LIPOPROTEIN YFIY-RELATED"/>
    <property type="match status" value="1"/>
</dbReference>
<name>A0A917FVT6_9BACL</name>
<dbReference type="GO" id="GO:1901678">
    <property type="term" value="P:iron coordination entity transport"/>
    <property type="evidence" value="ECO:0007669"/>
    <property type="project" value="UniProtKB-ARBA"/>
</dbReference>
<reference evidence="9" key="1">
    <citation type="journal article" date="2014" name="Int. J. Syst. Evol. Microbiol.">
        <title>Complete genome sequence of Corynebacterium casei LMG S-19264T (=DSM 44701T), isolated from a smear-ripened cheese.</title>
        <authorList>
            <consortium name="US DOE Joint Genome Institute (JGI-PGF)"/>
            <person name="Walter F."/>
            <person name="Albersmeier A."/>
            <person name="Kalinowski J."/>
            <person name="Ruckert C."/>
        </authorList>
    </citation>
    <scope>NUCLEOTIDE SEQUENCE</scope>
    <source>
        <strain evidence="9">CGMCC 1.12987</strain>
    </source>
</reference>
<feature type="compositionally biased region" description="Low complexity" evidence="7">
    <location>
        <begin position="38"/>
        <end position="56"/>
    </location>
</feature>
<dbReference type="Gene3D" id="3.40.50.1980">
    <property type="entry name" value="Nitrogenase molybdenum iron protein domain"/>
    <property type="match status" value="2"/>
</dbReference>
<evidence type="ECO:0000313" key="10">
    <source>
        <dbReference type="Proteomes" id="UP000644756"/>
    </source>
</evidence>